<dbReference type="SUPFAM" id="SSF51735">
    <property type="entry name" value="NAD(P)-binding Rossmann-fold domains"/>
    <property type="match status" value="1"/>
</dbReference>
<protein>
    <submittedName>
        <fullName evidence="2">SDR family oxidoreductase</fullName>
    </submittedName>
</protein>
<dbReference type="EMBL" id="JACONW010000008">
    <property type="protein sequence ID" value="MBC3948817.1"/>
    <property type="molecule type" value="Genomic_DNA"/>
</dbReference>
<dbReference type="RefSeq" id="WP_187520522.1">
    <property type="nucleotide sequence ID" value="NZ_JACONW010000008.1"/>
</dbReference>
<dbReference type="Proteomes" id="UP000651852">
    <property type="component" value="Unassembled WGS sequence"/>
</dbReference>
<dbReference type="InterPro" id="IPR036291">
    <property type="entry name" value="NAD(P)-bd_dom_sf"/>
</dbReference>
<name>A0ABR7AV92_9PSED</name>
<feature type="domain" description="NAD-dependent epimerase/dehydratase" evidence="1">
    <location>
        <begin position="3"/>
        <end position="214"/>
    </location>
</feature>
<keyword evidence="3" id="KW-1185">Reference proteome</keyword>
<dbReference type="Pfam" id="PF01370">
    <property type="entry name" value="Epimerase"/>
    <property type="match status" value="1"/>
</dbReference>
<dbReference type="InterPro" id="IPR051783">
    <property type="entry name" value="NAD(P)-dependent_oxidoreduct"/>
</dbReference>
<organism evidence="2 3">
    <name type="scientific">Pseudomonas folii</name>
    <dbReference type="NCBI Taxonomy" id="2762593"/>
    <lineage>
        <taxon>Bacteria</taxon>
        <taxon>Pseudomonadati</taxon>
        <taxon>Pseudomonadota</taxon>
        <taxon>Gammaproteobacteria</taxon>
        <taxon>Pseudomonadales</taxon>
        <taxon>Pseudomonadaceae</taxon>
        <taxon>Pseudomonas</taxon>
    </lineage>
</organism>
<gene>
    <name evidence="2" type="ORF">H8S59_03425</name>
</gene>
<dbReference type="Gene3D" id="3.40.50.720">
    <property type="entry name" value="NAD(P)-binding Rossmann-like Domain"/>
    <property type="match status" value="1"/>
</dbReference>
<dbReference type="PANTHER" id="PTHR48079">
    <property type="entry name" value="PROTEIN YEEZ"/>
    <property type="match status" value="1"/>
</dbReference>
<dbReference type="CDD" id="cd05262">
    <property type="entry name" value="SDR_a7"/>
    <property type="match status" value="1"/>
</dbReference>
<dbReference type="InterPro" id="IPR001509">
    <property type="entry name" value="Epimerase_deHydtase"/>
</dbReference>
<evidence type="ECO:0000313" key="3">
    <source>
        <dbReference type="Proteomes" id="UP000651852"/>
    </source>
</evidence>
<comment type="caution">
    <text evidence="2">The sequence shown here is derived from an EMBL/GenBank/DDBJ whole genome shotgun (WGS) entry which is preliminary data.</text>
</comment>
<evidence type="ECO:0000313" key="2">
    <source>
        <dbReference type="EMBL" id="MBC3948817.1"/>
    </source>
</evidence>
<sequence length="299" mass="32151">MRIFLTGSTGFIGSHVASELIASGHEVSGLTRSESGRQALAAIGMHAYPGNIEDLQSLQRGASECDGVIHTAFDHNFANFMENCQKDRRAILALGAALEGSDCPLIISSSTAMGSTVPGQKALENSFNPDHPNPRVASELAGLELSQRGVNVSVMRLSQIHDTRKQGLVTEVIGLARKTGISAYIEGALNGWSATHIKDTAQLYRLALERQASGSRYHATAEESVPFRRIAEMIAHKWGLPLVAMDAESAAAHFGWLTPFVSKDMSASSTLTREALQWNPQGPTLLTDLQNMRDDGLAN</sequence>
<accession>A0ABR7AV92</accession>
<dbReference type="PANTHER" id="PTHR48079:SF9">
    <property type="entry name" value="PUTATIVE-RELATED"/>
    <property type="match status" value="1"/>
</dbReference>
<reference evidence="2 3" key="1">
    <citation type="submission" date="2020-08" db="EMBL/GenBank/DDBJ databases">
        <title>Putative novel bacterial strains isolated from necrotic wheat leaf tissues caused by Xanthomonas translucens.</title>
        <authorList>
            <person name="Tambong J.T."/>
        </authorList>
    </citation>
    <scope>NUCLEOTIDE SEQUENCE [LARGE SCALE GENOMIC DNA]</scope>
    <source>
        <strain evidence="2 3">DOAB 1069</strain>
    </source>
</reference>
<proteinExistence type="predicted"/>
<evidence type="ECO:0000259" key="1">
    <source>
        <dbReference type="Pfam" id="PF01370"/>
    </source>
</evidence>